<keyword evidence="2" id="KW-1185">Reference proteome</keyword>
<proteinExistence type="predicted"/>
<name>A0A1M5MGA8_9BACI</name>
<dbReference type="AlphaFoldDB" id="A0A1M5MGA8"/>
<organism evidence="1 2">
    <name type="scientific">Ornithinibacillus halophilus</name>
    <dbReference type="NCBI Taxonomy" id="930117"/>
    <lineage>
        <taxon>Bacteria</taxon>
        <taxon>Bacillati</taxon>
        <taxon>Bacillota</taxon>
        <taxon>Bacilli</taxon>
        <taxon>Bacillales</taxon>
        <taxon>Bacillaceae</taxon>
        <taxon>Ornithinibacillus</taxon>
    </lineage>
</organism>
<dbReference type="InterPro" id="IPR024042">
    <property type="entry name" value="TM1646-like_dom_sf"/>
</dbReference>
<dbReference type="InterPro" id="IPR005585">
    <property type="entry name" value="DUF327"/>
</dbReference>
<evidence type="ECO:0008006" key="3">
    <source>
        <dbReference type="Google" id="ProtNLM"/>
    </source>
</evidence>
<gene>
    <name evidence="1" type="ORF">SAMN05216225_105814</name>
</gene>
<reference evidence="1 2" key="1">
    <citation type="submission" date="2016-11" db="EMBL/GenBank/DDBJ databases">
        <authorList>
            <person name="Jaros S."/>
            <person name="Januszkiewicz K."/>
            <person name="Wedrychowicz H."/>
        </authorList>
    </citation>
    <scope>NUCLEOTIDE SEQUENCE [LARGE SCALE GENOMIC DNA]</scope>
    <source>
        <strain evidence="1 2">IBRC-M 10683</strain>
    </source>
</reference>
<dbReference type="STRING" id="930117.SAMN05216225_105814"/>
<dbReference type="Gene3D" id="1.20.120.490">
    <property type="entry name" value="Hypothetical protein TM1646-like domain"/>
    <property type="match status" value="1"/>
</dbReference>
<dbReference type="EMBL" id="FQVW01000058">
    <property type="protein sequence ID" value="SHG75909.1"/>
    <property type="molecule type" value="Genomic_DNA"/>
</dbReference>
<dbReference type="OrthoDB" id="1680946at2"/>
<accession>A0A1M5MGA8</accession>
<protein>
    <recommendedName>
        <fullName evidence="3">DUF327 domain-containing protein</fullName>
    </recommendedName>
</protein>
<dbReference type="Proteomes" id="UP000183988">
    <property type="component" value="Unassembled WGS sequence"/>
</dbReference>
<dbReference type="Pfam" id="PF03885">
    <property type="entry name" value="DUF327"/>
    <property type="match status" value="1"/>
</dbReference>
<evidence type="ECO:0000313" key="2">
    <source>
        <dbReference type="Proteomes" id="UP000183988"/>
    </source>
</evidence>
<evidence type="ECO:0000313" key="1">
    <source>
        <dbReference type="EMBL" id="SHG75909.1"/>
    </source>
</evidence>
<sequence>MKISQDVRTKVDSTSNQLQKNIEGNKSFQNIVQSQANKMQQAELNRLIQDITAQGNKLARFRSFQDLAKFKRLVKGFLKEAVSNGLELENSHSYSFTGSSQKLSVVKVIDEKLIELTEGIMNQEKKSVDLLGLIGEIKGLLVNLYT</sequence>
<dbReference type="SUPFAM" id="SSF158397">
    <property type="entry name" value="TM1646-like"/>
    <property type="match status" value="1"/>
</dbReference>